<evidence type="ECO:0000313" key="2">
    <source>
        <dbReference type="Proteomes" id="UP000326344"/>
    </source>
</evidence>
<dbReference type="RefSeq" id="WP_150877342.1">
    <property type="nucleotide sequence ID" value="NZ_VTWS01000003.1"/>
</dbReference>
<organism evidence="1 2">
    <name type="scientific">Larkinella humicola</name>
    <dbReference type="NCBI Taxonomy" id="2607654"/>
    <lineage>
        <taxon>Bacteria</taxon>
        <taxon>Pseudomonadati</taxon>
        <taxon>Bacteroidota</taxon>
        <taxon>Cytophagia</taxon>
        <taxon>Cytophagales</taxon>
        <taxon>Spirosomataceae</taxon>
        <taxon>Larkinella</taxon>
    </lineage>
</organism>
<evidence type="ECO:0000313" key="1">
    <source>
        <dbReference type="EMBL" id="KAA9353994.1"/>
    </source>
</evidence>
<reference evidence="1 2" key="1">
    <citation type="submission" date="2019-09" db="EMBL/GenBank/DDBJ databases">
        <title>Genome Sequence of Larkinella sp MA1.</title>
        <authorList>
            <person name="Srinivasan S."/>
        </authorList>
    </citation>
    <scope>NUCLEOTIDE SEQUENCE [LARGE SCALE GENOMIC DNA]</scope>
    <source>
        <strain evidence="1 2">MA1</strain>
    </source>
</reference>
<sequence length="82" mass="9367">MNYRKAVGPYPNSNDLTVARSNEVTTNVLVGLGAQYRINSRWSVIVQPTVLYRLQKLKSKPNGYLIRHEYGHYRDCQVGVQA</sequence>
<dbReference type="Proteomes" id="UP000326344">
    <property type="component" value="Unassembled WGS sequence"/>
</dbReference>
<dbReference type="EMBL" id="VTWS01000003">
    <property type="protein sequence ID" value="KAA9353994.1"/>
    <property type="molecule type" value="Genomic_DNA"/>
</dbReference>
<dbReference type="AlphaFoldDB" id="A0A5N1JM04"/>
<keyword evidence="2" id="KW-1185">Reference proteome</keyword>
<accession>A0A5N1JM04</accession>
<protein>
    <submittedName>
        <fullName evidence="1">Uncharacterized protein</fullName>
    </submittedName>
</protein>
<comment type="caution">
    <text evidence="1">The sequence shown here is derived from an EMBL/GenBank/DDBJ whole genome shotgun (WGS) entry which is preliminary data.</text>
</comment>
<name>A0A5N1JM04_9BACT</name>
<proteinExistence type="predicted"/>
<gene>
    <name evidence="1" type="ORF">F0P93_15380</name>
</gene>